<evidence type="ECO:0000313" key="3">
    <source>
        <dbReference type="Proteomes" id="UP000066480"/>
    </source>
</evidence>
<dbReference type="InterPro" id="IPR050471">
    <property type="entry name" value="AB_hydrolase"/>
</dbReference>
<dbReference type="SUPFAM" id="SSF53474">
    <property type="entry name" value="alpha/beta-Hydrolases"/>
    <property type="match status" value="1"/>
</dbReference>
<dbReference type="InterPro" id="IPR000073">
    <property type="entry name" value="AB_hydrolase_1"/>
</dbReference>
<organism evidence="2 3">
    <name type="scientific">Luteipulveratus mongoliensis</name>
    <dbReference type="NCBI Taxonomy" id="571913"/>
    <lineage>
        <taxon>Bacteria</taxon>
        <taxon>Bacillati</taxon>
        <taxon>Actinomycetota</taxon>
        <taxon>Actinomycetes</taxon>
        <taxon>Micrococcales</taxon>
        <taxon>Dermacoccaceae</taxon>
        <taxon>Luteipulveratus</taxon>
    </lineage>
</organism>
<proteinExistence type="predicted"/>
<dbReference type="Proteomes" id="UP000066480">
    <property type="component" value="Chromosome"/>
</dbReference>
<protein>
    <submittedName>
        <fullName evidence="2">Poly(3-hydroxyalkanoate) depolymerase</fullName>
    </submittedName>
</protein>
<dbReference type="InterPro" id="IPR011942">
    <property type="entry name" value="PHA_depoly_arom"/>
</dbReference>
<dbReference type="Gene3D" id="3.40.50.1820">
    <property type="entry name" value="alpha/beta hydrolase"/>
    <property type="match status" value="1"/>
</dbReference>
<dbReference type="PRINTS" id="PR00111">
    <property type="entry name" value="ABHYDROLASE"/>
</dbReference>
<dbReference type="NCBIfam" id="TIGR02240">
    <property type="entry name" value="PHA_depoly_arom"/>
    <property type="match status" value="1"/>
</dbReference>
<dbReference type="EMBL" id="CP011112">
    <property type="protein sequence ID" value="AKU17590.1"/>
    <property type="molecule type" value="Genomic_DNA"/>
</dbReference>
<evidence type="ECO:0000259" key="1">
    <source>
        <dbReference type="Pfam" id="PF00561"/>
    </source>
</evidence>
<feature type="domain" description="AB hydrolase-1" evidence="1">
    <location>
        <begin position="38"/>
        <end position="261"/>
    </location>
</feature>
<dbReference type="STRING" id="571913.VV02_19960"/>
<gene>
    <name evidence="2" type="ORF">VV02_19960</name>
</gene>
<evidence type="ECO:0000313" key="2">
    <source>
        <dbReference type="EMBL" id="AKU17590.1"/>
    </source>
</evidence>
<dbReference type="GO" id="GO:0046503">
    <property type="term" value="P:glycerolipid catabolic process"/>
    <property type="evidence" value="ECO:0007669"/>
    <property type="project" value="TreeGrafter"/>
</dbReference>
<dbReference type="PANTHER" id="PTHR43433">
    <property type="entry name" value="HYDROLASE, ALPHA/BETA FOLD FAMILY PROTEIN"/>
    <property type="match status" value="1"/>
</dbReference>
<name>A0A0K1JLW8_9MICO</name>
<dbReference type="GO" id="GO:0004806">
    <property type="term" value="F:triacylglycerol lipase activity"/>
    <property type="evidence" value="ECO:0007669"/>
    <property type="project" value="TreeGrafter"/>
</dbReference>
<reference evidence="2 3" key="1">
    <citation type="submission" date="2015-03" db="EMBL/GenBank/DDBJ databases">
        <title>Luteipulveratus halotolerans sp. nov., a novel actinobacterium (Dermacoccaceae) from Sarawak, Malaysia.</title>
        <authorList>
            <person name="Juboi H."/>
            <person name="Basik A."/>
            <person name="Shamsul S.S."/>
            <person name="Arnold P."/>
            <person name="Schmitt E.K."/>
            <person name="Sanglier J.-J."/>
            <person name="Yeo T."/>
        </authorList>
    </citation>
    <scope>NUCLEOTIDE SEQUENCE [LARGE SCALE GENOMIC DNA]</scope>
    <source>
        <strain evidence="2 3">MN07-A0370</strain>
    </source>
</reference>
<dbReference type="Pfam" id="PF00561">
    <property type="entry name" value="Abhydrolase_1"/>
    <property type="match status" value="1"/>
</dbReference>
<sequence>MSARSSEGGAVTTELRSITVLGHRIRVSVRRGTEPGTPLLLCNGIGASLDLLQPFVDALDERIEVVRFDVPGVGGSPDPKVPYNFAALAAVVGRLMTELGYERYDVLGISWGGGLAQQIAFQSPRRCRRLVLVSTAMGSLMVPAHPRVLRKMLTPKRYRDPGYAESVAAELYGGRVRDQPTVARRLLHNQLRMGSRRGYWLQLLAGAGWSSLPGLPFIRQPTLILAGDDDPIIPLANARIMRRLIPGAQLHIYPDGHLGLVTSADELAPRIAEFLRA</sequence>
<dbReference type="PATRIC" id="fig|571913.6.peg.4043"/>
<dbReference type="PANTHER" id="PTHR43433:SF5">
    <property type="entry name" value="AB HYDROLASE-1 DOMAIN-CONTAINING PROTEIN"/>
    <property type="match status" value="1"/>
</dbReference>
<keyword evidence="3" id="KW-1185">Reference proteome</keyword>
<dbReference type="AlphaFoldDB" id="A0A0K1JLW8"/>
<accession>A0A0K1JLW8</accession>
<dbReference type="KEGG" id="lmoi:VV02_19960"/>
<dbReference type="InterPro" id="IPR029058">
    <property type="entry name" value="AB_hydrolase_fold"/>
</dbReference>